<evidence type="ECO:0000313" key="3">
    <source>
        <dbReference type="Proteomes" id="UP001066276"/>
    </source>
</evidence>
<feature type="region of interest" description="Disordered" evidence="1">
    <location>
        <begin position="113"/>
        <end position="145"/>
    </location>
</feature>
<organism evidence="2 3">
    <name type="scientific">Pleurodeles waltl</name>
    <name type="common">Iberian ribbed newt</name>
    <dbReference type="NCBI Taxonomy" id="8319"/>
    <lineage>
        <taxon>Eukaryota</taxon>
        <taxon>Metazoa</taxon>
        <taxon>Chordata</taxon>
        <taxon>Craniata</taxon>
        <taxon>Vertebrata</taxon>
        <taxon>Euteleostomi</taxon>
        <taxon>Amphibia</taxon>
        <taxon>Batrachia</taxon>
        <taxon>Caudata</taxon>
        <taxon>Salamandroidea</taxon>
        <taxon>Salamandridae</taxon>
        <taxon>Pleurodelinae</taxon>
        <taxon>Pleurodeles</taxon>
    </lineage>
</organism>
<dbReference type="Proteomes" id="UP001066276">
    <property type="component" value="Chromosome 2_1"/>
</dbReference>
<evidence type="ECO:0000313" key="2">
    <source>
        <dbReference type="EMBL" id="KAJ1203652.1"/>
    </source>
</evidence>
<reference evidence="2" key="1">
    <citation type="journal article" date="2022" name="bioRxiv">
        <title>Sequencing and chromosome-scale assembly of the giantPleurodeles waltlgenome.</title>
        <authorList>
            <person name="Brown T."/>
            <person name="Elewa A."/>
            <person name="Iarovenko S."/>
            <person name="Subramanian E."/>
            <person name="Araus A.J."/>
            <person name="Petzold A."/>
            <person name="Susuki M."/>
            <person name="Suzuki K.-i.T."/>
            <person name="Hayashi T."/>
            <person name="Toyoda A."/>
            <person name="Oliveira C."/>
            <person name="Osipova E."/>
            <person name="Leigh N.D."/>
            <person name="Simon A."/>
            <person name="Yun M.H."/>
        </authorList>
    </citation>
    <scope>NUCLEOTIDE SEQUENCE</scope>
    <source>
        <strain evidence="2">20211129_DDA</strain>
        <tissue evidence="2">Liver</tissue>
    </source>
</reference>
<keyword evidence="3" id="KW-1185">Reference proteome</keyword>
<dbReference type="AlphaFoldDB" id="A0AAV7VSP5"/>
<proteinExistence type="predicted"/>
<evidence type="ECO:0000256" key="1">
    <source>
        <dbReference type="SAM" id="MobiDB-lite"/>
    </source>
</evidence>
<feature type="region of interest" description="Disordered" evidence="1">
    <location>
        <begin position="1"/>
        <end position="91"/>
    </location>
</feature>
<gene>
    <name evidence="2" type="ORF">NDU88_007436</name>
</gene>
<name>A0AAV7VSP5_PLEWA</name>
<feature type="compositionally biased region" description="Polar residues" evidence="1">
    <location>
        <begin position="15"/>
        <end position="29"/>
    </location>
</feature>
<dbReference type="EMBL" id="JANPWB010000003">
    <property type="protein sequence ID" value="KAJ1203652.1"/>
    <property type="molecule type" value="Genomic_DNA"/>
</dbReference>
<comment type="caution">
    <text evidence="2">The sequence shown here is derived from an EMBL/GenBank/DDBJ whole genome shotgun (WGS) entry which is preliminary data.</text>
</comment>
<sequence length="145" mass="16518">MKRGQDLAAEEHLQHGSTAAESNTCQQCAASRLSWEQHAKREARTCSRPRTGPGREERNQKWAWAGRLRASATLRPPARQTGAEAATRVEMSKGQEIAADVKDLKRDMAEVGQRLNTVERTHNDQEEEKDQQWREILDLQESNRD</sequence>
<accession>A0AAV7VSP5</accession>
<feature type="compositionally biased region" description="Basic and acidic residues" evidence="1">
    <location>
        <begin position="117"/>
        <end position="145"/>
    </location>
</feature>
<protein>
    <submittedName>
        <fullName evidence="2">Uncharacterized protein</fullName>
    </submittedName>
</protein>
<feature type="compositionally biased region" description="Basic and acidic residues" evidence="1">
    <location>
        <begin position="35"/>
        <end position="45"/>
    </location>
</feature>